<protein>
    <submittedName>
        <fullName evidence="2">Uncharacterized protein</fullName>
    </submittedName>
</protein>
<dbReference type="RefSeq" id="WP_125418894.1">
    <property type="nucleotide sequence ID" value="NZ_RWIT01000002.1"/>
</dbReference>
<organism evidence="2 3">
    <name type="scientific">Hymenobacter rigui</name>
    <dbReference type="NCBI Taxonomy" id="334424"/>
    <lineage>
        <taxon>Bacteria</taxon>
        <taxon>Pseudomonadati</taxon>
        <taxon>Bacteroidota</taxon>
        <taxon>Cytophagia</taxon>
        <taxon>Cytophagales</taxon>
        <taxon>Hymenobacteraceae</taxon>
        <taxon>Hymenobacter</taxon>
    </lineage>
</organism>
<feature type="region of interest" description="Disordered" evidence="1">
    <location>
        <begin position="46"/>
        <end position="75"/>
    </location>
</feature>
<dbReference type="Proteomes" id="UP000273500">
    <property type="component" value="Unassembled WGS sequence"/>
</dbReference>
<name>A0A428KUA3_9BACT</name>
<dbReference type="EMBL" id="RWIT01000002">
    <property type="protein sequence ID" value="RSK50198.1"/>
    <property type="molecule type" value="Genomic_DNA"/>
</dbReference>
<evidence type="ECO:0000313" key="3">
    <source>
        <dbReference type="Proteomes" id="UP000273500"/>
    </source>
</evidence>
<accession>A0A428KUA3</accession>
<sequence>MRTPIALLLLRRLVRAAAYLAFQLALVLAYALRSVGAVRLPWHFSHAADEDGPPSAIRPGRRIRPRAGLTARPAL</sequence>
<proteinExistence type="predicted"/>
<comment type="caution">
    <text evidence="2">The sequence shown here is derived from an EMBL/GenBank/DDBJ whole genome shotgun (WGS) entry which is preliminary data.</text>
</comment>
<evidence type="ECO:0000256" key="1">
    <source>
        <dbReference type="SAM" id="MobiDB-lite"/>
    </source>
</evidence>
<keyword evidence="3" id="KW-1185">Reference proteome</keyword>
<dbReference type="AlphaFoldDB" id="A0A428KUA3"/>
<evidence type="ECO:0000313" key="2">
    <source>
        <dbReference type="EMBL" id="RSK50198.1"/>
    </source>
</evidence>
<dbReference type="OrthoDB" id="886514at2"/>
<gene>
    <name evidence="2" type="ORF">EI291_05970</name>
</gene>
<reference evidence="2 3" key="1">
    <citation type="submission" date="2018-12" db="EMBL/GenBank/DDBJ databases">
        <authorList>
            <person name="Feng G."/>
            <person name="Zhu H."/>
        </authorList>
    </citation>
    <scope>NUCLEOTIDE SEQUENCE [LARGE SCALE GENOMIC DNA]</scope>
    <source>
        <strain evidence="2 3">KCTC 12533</strain>
    </source>
</reference>